<reference evidence="2" key="1">
    <citation type="submission" date="2021-03" db="EMBL/GenBank/DDBJ databases">
        <title>Draft genome sequence of rust myrtle Austropuccinia psidii MF-1, a brazilian biotype.</title>
        <authorList>
            <person name="Quecine M.C."/>
            <person name="Pachon D.M.R."/>
            <person name="Bonatelli M.L."/>
            <person name="Correr F.H."/>
            <person name="Franceschini L.M."/>
            <person name="Leite T.F."/>
            <person name="Margarido G.R.A."/>
            <person name="Almeida C.A."/>
            <person name="Ferrarezi J.A."/>
            <person name="Labate C.A."/>
        </authorList>
    </citation>
    <scope>NUCLEOTIDE SEQUENCE</scope>
    <source>
        <strain evidence="2">MF-1</strain>
    </source>
</reference>
<protein>
    <submittedName>
        <fullName evidence="2">Uncharacterized protein</fullName>
    </submittedName>
</protein>
<dbReference type="AlphaFoldDB" id="A0A9Q3CD58"/>
<feature type="region of interest" description="Disordered" evidence="1">
    <location>
        <begin position="10"/>
        <end position="31"/>
    </location>
</feature>
<evidence type="ECO:0000313" key="3">
    <source>
        <dbReference type="Proteomes" id="UP000765509"/>
    </source>
</evidence>
<evidence type="ECO:0000313" key="2">
    <source>
        <dbReference type="EMBL" id="MBW0480557.1"/>
    </source>
</evidence>
<dbReference type="Proteomes" id="UP000765509">
    <property type="component" value="Unassembled WGS sequence"/>
</dbReference>
<comment type="caution">
    <text evidence="2">The sequence shown here is derived from an EMBL/GenBank/DDBJ whole genome shotgun (WGS) entry which is preliminary data.</text>
</comment>
<name>A0A9Q3CD58_9BASI</name>
<proteinExistence type="predicted"/>
<evidence type="ECO:0000256" key="1">
    <source>
        <dbReference type="SAM" id="MobiDB-lite"/>
    </source>
</evidence>
<dbReference type="EMBL" id="AVOT02006015">
    <property type="protein sequence ID" value="MBW0480557.1"/>
    <property type="molecule type" value="Genomic_DNA"/>
</dbReference>
<accession>A0A9Q3CD58</accession>
<gene>
    <name evidence="2" type="ORF">O181_020272</name>
</gene>
<sequence length="121" mass="14097">MEIDRKANFKFSEWAPGSSTPDIDHIGPEETETPKLGIESFELHNKLLNSVSKYYEKHKQCSILMSLLKQKYKSPELESQLEEPEGRDYKETFFIDGLLYLREKHTSVPTVIERNHVSLIL</sequence>
<keyword evidence="3" id="KW-1185">Reference proteome</keyword>
<organism evidence="2 3">
    <name type="scientific">Austropuccinia psidii MF-1</name>
    <dbReference type="NCBI Taxonomy" id="1389203"/>
    <lineage>
        <taxon>Eukaryota</taxon>
        <taxon>Fungi</taxon>
        <taxon>Dikarya</taxon>
        <taxon>Basidiomycota</taxon>
        <taxon>Pucciniomycotina</taxon>
        <taxon>Pucciniomycetes</taxon>
        <taxon>Pucciniales</taxon>
        <taxon>Sphaerophragmiaceae</taxon>
        <taxon>Austropuccinia</taxon>
    </lineage>
</organism>